<keyword evidence="1" id="KW-1133">Transmembrane helix</keyword>
<evidence type="ECO:0000256" key="1">
    <source>
        <dbReference type="SAM" id="Phobius"/>
    </source>
</evidence>
<gene>
    <name evidence="2" type="ORF">HH216_02105</name>
</gene>
<dbReference type="RefSeq" id="WP_169549288.1">
    <property type="nucleotide sequence ID" value="NZ_CP051677.1"/>
</dbReference>
<dbReference type="AlphaFoldDB" id="A0A7L5DH59"/>
<feature type="transmembrane region" description="Helical" evidence="1">
    <location>
        <begin position="43"/>
        <end position="64"/>
    </location>
</feature>
<proteinExistence type="predicted"/>
<dbReference type="KEGG" id="srho:HH216_02105"/>
<dbReference type="Proteomes" id="UP000501128">
    <property type="component" value="Chromosome"/>
</dbReference>
<reference evidence="2 3" key="1">
    <citation type="submission" date="2020-04" db="EMBL/GenBank/DDBJ databases">
        <title>Genome sequencing of novel species.</title>
        <authorList>
            <person name="Heo J."/>
            <person name="Kim S.-J."/>
            <person name="Kim J.-S."/>
            <person name="Hong S.-B."/>
            <person name="Kwon S.-W."/>
        </authorList>
    </citation>
    <scope>NUCLEOTIDE SEQUENCE [LARGE SCALE GENOMIC DNA]</scope>
    <source>
        <strain evidence="2 3">CJU-R4</strain>
    </source>
</reference>
<accession>A0A7L5DH59</accession>
<sequence>MKHSATEIHEDTAKELSDKLLIKNIPQSLLNAVVGTVESYQRVVRALVMLVILLTLAIVLLEYFRRWWKDDFELHFPLGGTAIVLHSSTDSKEFKSAVFIVPASKCWVNTGLEIKNGDRVTIRASGQIHLAMGQIKPERIPLVPWSEPDGSPFVKLDSIDRSDLLIHKHYDQNHQLLIGNLVGYLLPVGESDNDELIPSFKTPHPTKYGGIFHIGSKLDGKLNDTGKTVNLWLSINDIVLEESAKAESAYMGHHDAFINNFISQAKGEDSLDNDELRNVKLAAQKSWINRQKEWPVVKKNKAWDLYYYDSIGHYLVTIEKQ</sequence>
<protein>
    <submittedName>
        <fullName evidence="2">Uncharacterized protein</fullName>
    </submittedName>
</protein>
<keyword evidence="1" id="KW-0472">Membrane</keyword>
<keyword evidence="3" id="KW-1185">Reference proteome</keyword>
<dbReference type="Gene3D" id="2.60.120.430">
    <property type="entry name" value="Galactose-binding lectin"/>
    <property type="match status" value="1"/>
</dbReference>
<evidence type="ECO:0000313" key="3">
    <source>
        <dbReference type="Proteomes" id="UP000501128"/>
    </source>
</evidence>
<keyword evidence="1" id="KW-0812">Transmembrane</keyword>
<evidence type="ECO:0000313" key="2">
    <source>
        <dbReference type="EMBL" id="QJD77345.1"/>
    </source>
</evidence>
<name>A0A7L5DH59_9BACT</name>
<organism evidence="2 3">
    <name type="scientific">Spirosoma rhododendri</name>
    <dbReference type="NCBI Taxonomy" id="2728024"/>
    <lineage>
        <taxon>Bacteria</taxon>
        <taxon>Pseudomonadati</taxon>
        <taxon>Bacteroidota</taxon>
        <taxon>Cytophagia</taxon>
        <taxon>Cytophagales</taxon>
        <taxon>Cytophagaceae</taxon>
        <taxon>Spirosoma</taxon>
    </lineage>
</organism>
<dbReference type="EMBL" id="CP051677">
    <property type="protein sequence ID" value="QJD77345.1"/>
    <property type="molecule type" value="Genomic_DNA"/>
</dbReference>